<gene>
    <name evidence="2" type="ORF">C8D98_2390</name>
</gene>
<organism evidence="2 3">
    <name type="scientific">Seleniivibrio woodruffii</name>
    <dbReference type="NCBI Taxonomy" id="1078050"/>
    <lineage>
        <taxon>Bacteria</taxon>
        <taxon>Pseudomonadati</taxon>
        <taxon>Deferribacterota</taxon>
        <taxon>Deferribacteres</taxon>
        <taxon>Deferribacterales</taxon>
        <taxon>Geovibrionaceae</taxon>
        <taxon>Seleniivibrio</taxon>
    </lineage>
</organism>
<sequence length="294" mass="32909">MKCRKLITALLASVFAFSAMAAHATEGGGGAYPNGAEDTMAGAIPPSGFYYLNYLNYYTADSLRDKDGDKLPVDFKLKVVADVHRFVYVTKKQLFGGNIGVQTLIPVVYMDAKTPGGSDNAFGVGDIDFGVNLSWHSKNLHQAVALDIITPTGAYDKNDIANIGRNYYTFEPAYGISYVSDSGYEVSSKFMYDINTENNDTDYRSGQEFHFDYFTGKHIGPWTVGLGGYYYKQVTDDKQYGKTVENNDGQVLAVGPTIKYDYKNMSFHVKYQKETMVENRPEGDKYWFKFVYAF</sequence>
<dbReference type="InterPro" id="IPR025737">
    <property type="entry name" value="FApF"/>
</dbReference>
<protein>
    <recommendedName>
        <fullName evidence="4">Outer membrane beta-barrel porin/alpha-amylase</fullName>
    </recommendedName>
</protein>
<dbReference type="Pfam" id="PF13557">
    <property type="entry name" value="Phenol_MetA_deg"/>
    <property type="match status" value="1"/>
</dbReference>
<dbReference type="OrthoDB" id="9798341at2"/>
<evidence type="ECO:0000313" key="3">
    <source>
        <dbReference type="Proteomes" id="UP000294614"/>
    </source>
</evidence>
<feature type="chain" id="PRO_5020567888" description="Outer membrane beta-barrel porin/alpha-amylase" evidence="1">
    <location>
        <begin position="22"/>
        <end position="294"/>
    </location>
</feature>
<comment type="caution">
    <text evidence="2">The sequence shown here is derived from an EMBL/GenBank/DDBJ whole genome shotgun (WGS) entry which is preliminary data.</text>
</comment>
<evidence type="ECO:0000313" key="2">
    <source>
        <dbReference type="EMBL" id="TCK59456.1"/>
    </source>
</evidence>
<accession>A0A4R1K5I8</accession>
<name>A0A4R1K5I8_9BACT</name>
<feature type="signal peptide" evidence="1">
    <location>
        <begin position="1"/>
        <end position="21"/>
    </location>
</feature>
<keyword evidence="1" id="KW-0732">Signal</keyword>
<dbReference type="Proteomes" id="UP000294614">
    <property type="component" value="Unassembled WGS sequence"/>
</dbReference>
<evidence type="ECO:0000256" key="1">
    <source>
        <dbReference type="SAM" id="SignalP"/>
    </source>
</evidence>
<dbReference type="EMBL" id="SMGG01000006">
    <property type="protein sequence ID" value="TCK59456.1"/>
    <property type="molecule type" value="Genomic_DNA"/>
</dbReference>
<dbReference type="RefSeq" id="WP_132874365.1">
    <property type="nucleotide sequence ID" value="NZ_SMGG01000006.1"/>
</dbReference>
<reference evidence="2 3" key="1">
    <citation type="submission" date="2019-03" db="EMBL/GenBank/DDBJ databases">
        <title>Genomic Encyclopedia of Type Strains, Phase IV (KMG-IV): sequencing the most valuable type-strain genomes for metagenomic binning, comparative biology and taxonomic classification.</title>
        <authorList>
            <person name="Goeker M."/>
        </authorList>
    </citation>
    <scope>NUCLEOTIDE SEQUENCE [LARGE SCALE GENOMIC DNA]</scope>
    <source>
        <strain evidence="2 3">DSM 24984</strain>
    </source>
</reference>
<keyword evidence="3" id="KW-1185">Reference proteome</keyword>
<evidence type="ECO:0008006" key="4">
    <source>
        <dbReference type="Google" id="ProtNLM"/>
    </source>
</evidence>
<dbReference type="AlphaFoldDB" id="A0A4R1K5I8"/>
<proteinExistence type="predicted"/>